<feature type="transmembrane region" description="Helical" evidence="1">
    <location>
        <begin position="89"/>
        <end position="110"/>
    </location>
</feature>
<keyword evidence="1" id="KW-0812">Transmembrane</keyword>
<comment type="caution">
    <text evidence="2">The sequence shown here is derived from an EMBL/GenBank/DDBJ whole genome shotgun (WGS) entry which is preliminary data.</text>
</comment>
<keyword evidence="1" id="KW-0472">Membrane</keyword>
<accession>A0ABR4CYM7</accession>
<name>A0ABR4CYM7_9HELO</name>
<keyword evidence="1" id="KW-1133">Transmembrane helix</keyword>
<feature type="non-terminal residue" evidence="2">
    <location>
        <position position="121"/>
    </location>
</feature>
<dbReference type="Proteomes" id="UP001595075">
    <property type="component" value="Unassembled WGS sequence"/>
</dbReference>
<reference evidence="2 3" key="1">
    <citation type="journal article" date="2024" name="Commun. Biol.">
        <title>Comparative genomic analysis of thermophilic fungi reveals convergent evolutionary adaptations and gene losses.</title>
        <authorList>
            <person name="Steindorff A.S."/>
            <person name="Aguilar-Pontes M.V."/>
            <person name="Robinson A.J."/>
            <person name="Andreopoulos B."/>
            <person name="LaButti K."/>
            <person name="Kuo A."/>
            <person name="Mondo S."/>
            <person name="Riley R."/>
            <person name="Otillar R."/>
            <person name="Haridas S."/>
            <person name="Lipzen A."/>
            <person name="Grimwood J."/>
            <person name="Schmutz J."/>
            <person name="Clum A."/>
            <person name="Reid I.D."/>
            <person name="Moisan M.C."/>
            <person name="Butler G."/>
            <person name="Nguyen T.T.M."/>
            <person name="Dewar K."/>
            <person name="Conant G."/>
            <person name="Drula E."/>
            <person name="Henrissat B."/>
            <person name="Hansel C."/>
            <person name="Singer S."/>
            <person name="Hutchinson M.I."/>
            <person name="de Vries R.P."/>
            <person name="Natvig D.O."/>
            <person name="Powell A.J."/>
            <person name="Tsang A."/>
            <person name="Grigoriev I.V."/>
        </authorList>
    </citation>
    <scope>NUCLEOTIDE SEQUENCE [LARGE SCALE GENOMIC DNA]</scope>
    <source>
        <strain evidence="2 3">CBS 494.80</strain>
    </source>
</reference>
<evidence type="ECO:0000313" key="2">
    <source>
        <dbReference type="EMBL" id="KAL2074236.1"/>
    </source>
</evidence>
<sequence>MRSPTFEAHYGVVDGGRLFDHSQRVVSEYRTIRIADCLRSAESPLLIPQRLPHRTAMPVLPVLHSRELLHALSHVQKRSAIGDFFSLPMILGFIVLLFLAIGIGAFVKIWRGDDGARRLAG</sequence>
<evidence type="ECO:0000313" key="3">
    <source>
        <dbReference type="Proteomes" id="UP001595075"/>
    </source>
</evidence>
<gene>
    <name evidence="2" type="ORF">VTL71DRAFT_8014</name>
</gene>
<organism evidence="2 3">
    <name type="scientific">Oculimacula yallundae</name>
    <dbReference type="NCBI Taxonomy" id="86028"/>
    <lineage>
        <taxon>Eukaryota</taxon>
        <taxon>Fungi</taxon>
        <taxon>Dikarya</taxon>
        <taxon>Ascomycota</taxon>
        <taxon>Pezizomycotina</taxon>
        <taxon>Leotiomycetes</taxon>
        <taxon>Helotiales</taxon>
        <taxon>Ploettnerulaceae</taxon>
        <taxon>Oculimacula</taxon>
    </lineage>
</organism>
<proteinExistence type="predicted"/>
<keyword evidence="3" id="KW-1185">Reference proteome</keyword>
<dbReference type="EMBL" id="JAZHXI010000002">
    <property type="protein sequence ID" value="KAL2074236.1"/>
    <property type="molecule type" value="Genomic_DNA"/>
</dbReference>
<protein>
    <submittedName>
        <fullName evidence="2">Uncharacterized protein</fullName>
    </submittedName>
</protein>
<evidence type="ECO:0000256" key="1">
    <source>
        <dbReference type="SAM" id="Phobius"/>
    </source>
</evidence>